<dbReference type="GO" id="GO:0010468">
    <property type="term" value="P:regulation of gene expression"/>
    <property type="evidence" value="ECO:0007669"/>
    <property type="project" value="TreeGrafter"/>
</dbReference>
<evidence type="ECO:0000256" key="4">
    <source>
        <dbReference type="ARBA" id="ARBA00022737"/>
    </source>
</evidence>
<name>A0A8J2LIQ6_9HEXA</name>
<dbReference type="EMBL" id="CAJVCH010570145">
    <property type="protein sequence ID" value="CAG7834175.1"/>
    <property type="molecule type" value="Genomic_DNA"/>
</dbReference>
<feature type="domain" description="C2H2-type" evidence="12">
    <location>
        <begin position="239"/>
        <end position="267"/>
    </location>
</feature>
<keyword evidence="5 11" id="KW-0863">Zinc-finger</keyword>
<dbReference type="PROSITE" id="PS50157">
    <property type="entry name" value="ZINC_FINGER_C2H2_2"/>
    <property type="match status" value="4"/>
</dbReference>
<evidence type="ECO:0000256" key="5">
    <source>
        <dbReference type="ARBA" id="ARBA00022771"/>
    </source>
</evidence>
<dbReference type="AlphaFoldDB" id="A0A8J2LIQ6"/>
<accession>A0A8J2LIQ6</accession>
<dbReference type="PANTHER" id="PTHR16515:SF49">
    <property type="entry name" value="GASTRULA ZINC FINGER PROTEIN XLCGF49.1-LIKE-RELATED"/>
    <property type="match status" value="1"/>
</dbReference>
<dbReference type="Pfam" id="PF00096">
    <property type="entry name" value="zf-C2H2"/>
    <property type="match status" value="3"/>
</dbReference>
<dbReference type="FunFam" id="3.30.160.60:FF:000508">
    <property type="entry name" value="Myeloid zinc finger 1"/>
    <property type="match status" value="1"/>
</dbReference>
<keyword evidence="10" id="KW-0539">Nucleus</keyword>
<dbReference type="PROSITE" id="PS00028">
    <property type="entry name" value="ZINC_FINGER_C2H2_1"/>
    <property type="match status" value="4"/>
</dbReference>
<evidence type="ECO:0000256" key="6">
    <source>
        <dbReference type="ARBA" id="ARBA00022833"/>
    </source>
</evidence>
<feature type="domain" description="C2H2-type" evidence="12">
    <location>
        <begin position="295"/>
        <end position="319"/>
    </location>
</feature>
<keyword evidence="4" id="KW-0677">Repeat</keyword>
<comment type="caution">
    <text evidence="13">The sequence shown here is derived from an EMBL/GenBank/DDBJ whole genome shotgun (WGS) entry which is preliminary data.</text>
</comment>
<keyword evidence="3" id="KW-0479">Metal-binding</keyword>
<evidence type="ECO:0000256" key="2">
    <source>
        <dbReference type="ARBA" id="ARBA00006991"/>
    </source>
</evidence>
<feature type="domain" description="C2H2-type" evidence="12">
    <location>
        <begin position="267"/>
        <end position="294"/>
    </location>
</feature>
<gene>
    <name evidence="13" type="ORF">AFUS01_LOCUS43705</name>
</gene>
<sequence>MSFRVIWDSPSGVDIVEELVYEDVEIRFASLMCWVTGSSSSSPDDGCDVSVHEILGLTKPFGYRDEFLELLMVTYVVALMMLKSCYEILVCVGSTRIFDEVLMRPLPFVDILMNRAKKCQEKFSPLILCLLTVNYYHNSQSLIESKLTAMDYYGIENLPGCSQFWLTDTILLNNRNYNQHHQHNITSNAKEGGKKGKLSKIPVMGYGNGKHTCQTCRRAFKRKQSLEMHMRSHTGEKPFSCDECGRSFTQQGTLNRHRIGVHQPKSQECFECGKKFGYRDYLVKHMRTHTGERPYSCPKCDKTFRDKTSLNQHARSHND</sequence>
<dbReference type="GO" id="GO:0005634">
    <property type="term" value="C:nucleus"/>
    <property type="evidence" value="ECO:0007669"/>
    <property type="project" value="UniProtKB-SubCell"/>
</dbReference>
<keyword evidence="8" id="KW-0238">DNA-binding</keyword>
<keyword evidence="14" id="KW-1185">Reference proteome</keyword>
<dbReference type="InterPro" id="IPR013087">
    <property type="entry name" value="Znf_C2H2_type"/>
</dbReference>
<evidence type="ECO:0000256" key="11">
    <source>
        <dbReference type="PROSITE-ProRule" id="PRU00042"/>
    </source>
</evidence>
<evidence type="ECO:0000256" key="3">
    <source>
        <dbReference type="ARBA" id="ARBA00022723"/>
    </source>
</evidence>
<dbReference type="PANTHER" id="PTHR16515">
    <property type="entry name" value="PR DOMAIN ZINC FINGER PROTEIN"/>
    <property type="match status" value="1"/>
</dbReference>
<proteinExistence type="inferred from homology"/>
<dbReference type="Proteomes" id="UP000708208">
    <property type="component" value="Unassembled WGS sequence"/>
</dbReference>
<protein>
    <recommendedName>
        <fullName evidence="12">C2H2-type domain-containing protein</fullName>
    </recommendedName>
</protein>
<reference evidence="13" key="1">
    <citation type="submission" date="2021-06" db="EMBL/GenBank/DDBJ databases">
        <authorList>
            <person name="Hodson N. C."/>
            <person name="Mongue J. A."/>
            <person name="Jaron S. K."/>
        </authorList>
    </citation>
    <scope>NUCLEOTIDE SEQUENCE</scope>
</reference>
<keyword evidence="7" id="KW-0805">Transcription regulation</keyword>
<dbReference type="FunFam" id="3.30.160.60:FF:001370">
    <property type="entry name" value="Zinc finger protein"/>
    <property type="match status" value="1"/>
</dbReference>
<evidence type="ECO:0000313" key="14">
    <source>
        <dbReference type="Proteomes" id="UP000708208"/>
    </source>
</evidence>
<comment type="similarity">
    <text evidence="2">Belongs to the krueppel C2H2-type zinc-finger protein family.</text>
</comment>
<dbReference type="InterPro" id="IPR050331">
    <property type="entry name" value="Zinc_finger"/>
</dbReference>
<evidence type="ECO:0000256" key="7">
    <source>
        <dbReference type="ARBA" id="ARBA00023015"/>
    </source>
</evidence>
<evidence type="ECO:0000256" key="8">
    <source>
        <dbReference type="ARBA" id="ARBA00023125"/>
    </source>
</evidence>
<evidence type="ECO:0000256" key="9">
    <source>
        <dbReference type="ARBA" id="ARBA00023163"/>
    </source>
</evidence>
<dbReference type="GO" id="GO:0008270">
    <property type="term" value="F:zinc ion binding"/>
    <property type="evidence" value="ECO:0007669"/>
    <property type="project" value="UniProtKB-KW"/>
</dbReference>
<organism evidence="13 14">
    <name type="scientific">Allacma fusca</name>
    <dbReference type="NCBI Taxonomy" id="39272"/>
    <lineage>
        <taxon>Eukaryota</taxon>
        <taxon>Metazoa</taxon>
        <taxon>Ecdysozoa</taxon>
        <taxon>Arthropoda</taxon>
        <taxon>Hexapoda</taxon>
        <taxon>Collembola</taxon>
        <taxon>Symphypleona</taxon>
        <taxon>Sminthuridae</taxon>
        <taxon>Allacma</taxon>
    </lineage>
</organism>
<dbReference type="GO" id="GO:0003690">
    <property type="term" value="F:double-stranded DNA binding"/>
    <property type="evidence" value="ECO:0007669"/>
    <property type="project" value="UniProtKB-ARBA"/>
</dbReference>
<dbReference type="OrthoDB" id="427030at2759"/>
<keyword evidence="9" id="KW-0804">Transcription</keyword>
<evidence type="ECO:0000256" key="10">
    <source>
        <dbReference type="ARBA" id="ARBA00023242"/>
    </source>
</evidence>
<feature type="domain" description="C2H2-type" evidence="12">
    <location>
        <begin position="211"/>
        <end position="238"/>
    </location>
</feature>
<keyword evidence="6" id="KW-0862">Zinc</keyword>
<comment type="subcellular location">
    <subcellularLocation>
        <location evidence="1">Nucleus</location>
    </subcellularLocation>
</comment>
<evidence type="ECO:0000313" key="13">
    <source>
        <dbReference type="EMBL" id="CAG7834175.1"/>
    </source>
</evidence>
<evidence type="ECO:0000256" key="1">
    <source>
        <dbReference type="ARBA" id="ARBA00004123"/>
    </source>
</evidence>
<dbReference type="FunFam" id="3.30.160.60:FF:000912">
    <property type="entry name" value="Zinc finger protein 660"/>
    <property type="match status" value="1"/>
</dbReference>
<dbReference type="SMART" id="SM00355">
    <property type="entry name" value="ZnF_C2H2"/>
    <property type="match status" value="4"/>
</dbReference>
<evidence type="ECO:0000259" key="12">
    <source>
        <dbReference type="PROSITE" id="PS50157"/>
    </source>
</evidence>
<dbReference type="FunFam" id="3.30.160.60:FF:000100">
    <property type="entry name" value="Zinc finger 45-like"/>
    <property type="match status" value="1"/>
</dbReference>
<dbReference type="Pfam" id="PF13912">
    <property type="entry name" value="zf-C2H2_6"/>
    <property type="match status" value="1"/>
</dbReference>
<dbReference type="GO" id="GO:0042802">
    <property type="term" value="F:identical protein binding"/>
    <property type="evidence" value="ECO:0007669"/>
    <property type="project" value="UniProtKB-ARBA"/>
</dbReference>